<dbReference type="GeneID" id="40829604"/>
<accession>A0A1G9S3J5</accession>
<dbReference type="STRING" id="1196353.SAMN05444921_106160"/>
<evidence type="ECO:0000313" key="2">
    <source>
        <dbReference type="Proteomes" id="UP000199063"/>
    </source>
</evidence>
<protein>
    <recommendedName>
        <fullName evidence="3">E9imm peptide</fullName>
    </recommendedName>
</protein>
<evidence type="ECO:0000313" key="1">
    <source>
        <dbReference type="EMBL" id="SDM30148.1"/>
    </source>
</evidence>
<dbReference type="Proteomes" id="UP000199063">
    <property type="component" value="Unassembled WGS sequence"/>
</dbReference>
<dbReference type="AlphaFoldDB" id="A0A1G9S3J5"/>
<keyword evidence="2" id="KW-1185">Reference proteome</keyword>
<proteinExistence type="predicted"/>
<dbReference type="RefSeq" id="WP_244291921.1">
    <property type="nucleotide sequence ID" value="NZ_FNHI01000006.1"/>
</dbReference>
<sequence length="76" mass="8613">MTKPYRRMSRDEAIPLVQRLLDADTADEAEHSEILNALRRGLMCPHISDYIYWDTAPEPNAANIVDRAVAYSPIAL</sequence>
<gene>
    <name evidence="1" type="ORF">SAMN05444921_106160</name>
</gene>
<dbReference type="EMBL" id="FNHI01000006">
    <property type="protein sequence ID" value="SDM30148.1"/>
    <property type="molecule type" value="Genomic_DNA"/>
</dbReference>
<organism evidence="1 2">
    <name type="scientific">Streptomyces wuyuanensis</name>
    <dbReference type="NCBI Taxonomy" id="1196353"/>
    <lineage>
        <taxon>Bacteria</taxon>
        <taxon>Bacillati</taxon>
        <taxon>Actinomycetota</taxon>
        <taxon>Actinomycetes</taxon>
        <taxon>Kitasatosporales</taxon>
        <taxon>Streptomycetaceae</taxon>
        <taxon>Streptomyces</taxon>
    </lineage>
</organism>
<name>A0A1G9S3J5_9ACTN</name>
<reference evidence="2" key="1">
    <citation type="submission" date="2016-10" db="EMBL/GenBank/DDBJ databases">
        <authorList>
            <person name="Varghese N."/>
            <person name="Submissions S."/>
        </authorList>
    </citation>
    <scope>NUCLEOTIDE SEQUENCE [LARGE SCALE GENOMIC DNA]</scope>
    <source>
        <strain evidence="2">CGMCC 4.7042</strain>
    </source>
</reference>
<evidence type="ECO:0008006" key="3">
    <source>
        <dbReference type="Google" id="ProtNLM"/>
    </source>
</evidence>